<evidence type="ECO:0000256" key="8">
    <source>
        <dbReference type="ARBA" id="ARBA00023242"/>
    </source>
</evidence>
<dbReference type="GO" id="GO:0000027">
    <property type="term" value="P:ribosomal large subunit assembly"/>
    <property type="evidence" value="ECO:0007669"/>
    <property type="project" value="TreeGrafter"/>
</dbReference>
<evidence type="ECO:0000256" key="2">
    <source>
        <dbReference type="ARBA" id="ARBA00004642"/>
    </source>
</evidence>
<feature type="compositionally biased region" description="Acidic residues" evidence="9">
    <location>
        <begin position="6920"/>
        <end position="6934"/>
    </location>
</feature>
<evidence type="ECO:0000256" key="4">
    <source>
        <dbReference type="ARBA" id="ARBA00017143"/>
    </source>
</evidence>
<reference evidence="12" key="2">
    <citation type="submission" date="2014-05" db="EMBL/GenBank/DDBJ databases">
        <authorList>
            <person name="Aslett M.A."/>
            <person name="De Silva N."/>
        </authorList>
    </citation>
    <scope>NUCLEOTIDE SEQUENCE</scope>
    <source>
        <strain evidence="12">17X</strain>
    </source>
</reference>
<feature type="region of interest" description="Disordered" evidence="9">
    <location>
        <begin position="6609"/>
        <end position="6721"/>
    </location>
</feature>
<protein>
    <recommendedName>
        <fullName evidence="4">Midasin</fullName>
    </recommendedName>
</protein>
<feature type="compositionally biased region" description="Basic and acidic residues" evidence="9">
    <location>
        <begin position="6151"/>
        <end position="6168"/>
    </location>
</feature>
<feature type="compositionally biased region" description="Basic and acidic residues" evidence="9">
    <location>
        <begin position="6216"/>
        <end position="6227"/>
    </location>
</feature>
<keyword evidence="7" id="KW-0143">Chaperone</keyword>
<dbReference type="InterPro" id="IPR036465">
    <property type="entry name" value="vWFA_dom_sf"/>
</dbReference>
<proteinExistence type="inferred from homology"/>
<evidence type="ECO:0000256" key="1">
    <source>
        <dbReference type="ARBA" id="ARBA00004604"/>
    </source>
</evidence>
<feature type="region of interest" description="Disordered" evidence="9">
    <location>
        <begin position="6151"/>
        <end position="6391"/>
    </location>
</feature>
<dbReference type="GO" id="GO:0005524">
    <property type="term" value="F:ATP binding"/>
    <property type="evidence" value="ECO:0007669"/>
    <property type="project" value="UniProtKB-KW"/>
</dbReference>
<accession>A0A078KF81</accession>
<dbReference type="PANTHER" id="PTHR48103">
    <property type="entry name" value="MIDASIN-RELATED"/>
    <property type="match status" value="1"/>
</dbReference>
<dbReference type="SMART" id="SM00382">
    <property type="entry name" value="AAA"/>
    <property type="match status" value="5"/>
</dbReference>
<feature type="compositionally biased region" description="Polar residues" evidence="9">
    <location>
        <begin position="6870"/>
        <end position="6879"/>
    </location>
</feature>
<feature type="compositionally biased region" description="Polar residues" evidence="9">
    <location>
        <begin position="6645"/>
        <end position="6658"/>
    </location>
</feature>
<evidence type="ECO:0000256" key="7">
    <source>
        <dbReference type="ARBA" id="ARBA00023186"/>
    </source>
</evidence>
<dbReference type="CDD" id="cd01460">
    <property type="entry name" value="vWA_midasin"/>
    <property type="match status" value="1"/>
</dbReference>
<feature type="compositionally biased region" description="Acidic residues" evidence="9">
    <location>
        <begin position="6517"/>
        <end position="6531"/>
    </location>
</feature>
<feature type="region of interest" description="Disordered" evidence="9">
    <location>
        <begin position="4958"/>
        <end position="5003"/>
    </location>
</feature>
<feature type="compositionally biased region" description="Polar residues" evidence="9">
    <location>
        <begin position="6334"/>
        <end position="6350"/>
    </location>
</feature>
<dbReference type="VEuPathDB" id="PlasmoDB:PY03140"/>
<feature type="compositionally biased region" description="Acidic residues" evidence="9">
    <location>
        <begin position="6413"/>
        <end position="6424"/>
    </location>
</feature>
<dbReference type="VEuPathDB" id="PlasmoDB:Py17XNL_001002172"/>
<dbReference type="GeneID" id="3791214"/>
<dbReference type="VEuPathDB" id="PlasmoDB:PY17X_1011900"/>
<feature type="region of interest" description="Disordered" evidence="9">
    <location>
        <begin position="6413"/>
        <end position="6596"/>
    </location>
</feature>
<reference evidence="12" key="4">
    <citation type="submission" date="2019-05" db="EMBL/GenBank/DDBJ databases">
        <authorList>
            <consortium name="Pathogen Informatics"/>
        </authorList>
    </citation>
    <scope>NUCLEOTIDE SEQUENCE</scope>
    <source>
        <strain evidence="12">17X</strain>
    </source>
</reference>
<feature type="compositionally biased region" description="Polar residues" evidence="9">
    <location>
        <begin position="6779"/>
        <end position="6788"/>
    </location>
</feature>
<evidence type="ECO:0000256" key="6">
    <source>
        <dbReference type="ARBA" id="ARBA00022840"/>
    </source>
</evidence>
<dbReference type="VEuPathDB" id="PlasmoDB:PYYM_1011900"/>
<evidence type="ECO:0000256" key="3">
    <source>
        <dbReference type="ARBA" id="ARBA00007188"/>
    </source>
</evidence>
<dbReference type="InterPro" id="IPR003593">
    <property type="entry name" value="AAA+_ATPase"/>
</dbReference>
<dbReference type="VEuPathDB" id="PlasmoDB:PY00634"/>
<evidence type="ECO:0000313" key="14">
    <source>
        <dbReference type="Proteomes" id="UP000072904"/>
    </source>
</evidence>
<dbReference type="VEuPathDB" id="PlasmoDB:PY03141"/>
<feature type="compositionally biased region" description="Polar residues" evidence="9">
    <location>
        <begin position="6622"/>
        <end position="6634"/>
    </location>
</feature>
<dbReference type="OrthoDB" id="5186at2759"/>
<comment type="similarity">
    <text evidence="3">Belongs to the midasin family.</text>
</comment>
<dbReference type="EMBL" id="LM993664">
    <property type="protein sequence ID" value="VTZ78853.1"/>
    <property type="molecule type" value="Genomic_DNA"/>
</dbReference>
<dbReference type="SUPFAM" id="SSF52540">
    <property type="entry name" value="P-loop containing nucleoside triphosphate hydrolases"/>
    <property type="match status" value="6"/>
</dbReference>
<feature type="domain" description="VWFA" evidence="10">
    <location>
        <begin position="7065"/>
        <end position="7269"/>
    </location>
</feature>
<feature type="compositionally biased region" description="Basic and acidic residues" evidence="9">
    <location>
        <begin position="6609"/>
        <end position="6621"/>
    </location>
</feature>
<dbReference type="PANTHER" id="PTHR48103:SF2">
    <property type="entry name" value="MIDASIN"/>
    <property type="match status" value="1"/>
</dbReference>
<feature type="compositionally biased region" description="Acidic residues" evidence="9">
    <location>
        <begin position="5464"/>
        <end position="5476"/>
    </location>
</feature>
<evidence type="ECO:0000313" key="13">
    <source>
        <dbReference type="Proteomes" id="UP000072874"/>
    </source>
</evidence>
<dbReference type="GO" id="GO:0005654">
    <property type="term" value="C:nucleoplasm"/>
    <property type="evidence" value="ECO:0007669"/>
    <property type="project" value="UniProtKB-SubCell"/>
</dbReference>
<keyword evidence="5" id="KW-0547">Nucleotide-binding</keyword>
<feature type="compositionally biased region" description="Basic and acidic residues" evidence="9">
    <location>
        <begin position="6176"/>
        <end position="6201"/>
    </location>
</feature>
<gene>
    <name evidence="12" type="ORF">PY17X_1011900</name>
    <name evidence="11" type="ORF">PYYM_1011900</name>
</gene>
<keyword evidence="6" id="KW-0067">ATP-binding</keyword>
<keyword evidence="11" id="KW-0378">Hydrolase</keyword>
<dbReference type="GO" id="GO:0000055">
    <property type="term" value="P:ribosomal large subunit export from nucleus"/>
    <property type="evidence" value="ECO:0007669"/>
    <property type="project" value="TreeGrafter"/>
</dbReference>
<evidence type="ECO:0000313" key="11">
    <source>
        <dbReference type="EMBL" id="CDU84957.1"/>
    </source>
</evidence>
<feature type="compositionally biased region" description="Basic and acidic residues" evidence="9">
    <location>
        <begin position="6351"/>
        <end position="6383"/>
    </location>
</feature>
<dbReference type="GO" id="GO:0030687">
    <property type="term" value="C:preribosome, large subunit precursor"/>
    <property type="evidence" value="ECO:0007669"/>
    <property type="project" value="TreeGrafter"/>
</dbReference>
<feature type="compositionally biased region" description="Low complexity" evidence="9">
    <location>
        <begin position="6202"/>
        <end position="6215"/>
    </location>
</feature>
<dbReference type="InterPro" id="IPR002035">
    <property type="entry name" value="VWF_A"/>
</dbReference>
<dbReference type="RefSeq" id="XP_022813276.1">
    <property type="nucleotide sequence ID" value="XM_022956200.1"/>
</dbReference>
<dbReference type="Proteomes" id="UP000072874">
    <property type="component" value="Chromosome 10"/>
</dbReference>
<reference evidence="11" key="3">
    <citation type="submission" date="2014-05" db="EMBL/GenBank/DDBJ databases">
        <authorList>
            <person name="Aslett A.Martin."/>
            <person name="De Silva Nishadi"/>
        </authorList>
    </citation>
    <scope>NUCLEOTIDE SEQUENCE</scope>
    <source>
        <strain evidence="11">YM</strain>
    </source>
</reference>
<evidence type="ECO:0000313" key="12">
    <source>
        <dbReference type="EMBL" id="VTZ78853.1"/>
    </source>
</evidence>
<feature type="region of interest" description="Disordered" evidence="9">
    <location>
        <begin position="6758"/>
        <end position="6809"/>
    </location>
</feature>
<dbReference type="Proteomes" id="UP000072904">
    <property type="component" value="Chromosome 10"/>
</dbReference>
<feature type="region of interest" description="Disordered" evidence="9">
    <location>
        <begin position="6842"/>
        <end position="6936"/>
    </location>
</feature>
<dbReference type="Pfam" id="PF17865">
    <property type="entry name" value="AAA_lid_5"/>
    <property type="match status" value="1"/>
</dbReference>
<dbReference type="GO" id="GO:0016887">
    <property type="term" value="F:ATP hydrolysis activity"/>
    <property type="evidence" value="ECO:0007669"/>
    <property type="project" value="InterPro"/>
</dbReference>
<feature type="compositionally biased region" description="Basic and acidic residues" evidence="9">
    <location>
        <begin position="6428"/>
        <end position="6470"/>
    </location>
</feature>
<feature type="compositionally biased region" description="Polar residues" evidence="9">
    <location>
        <begin position="6229"/>
        <end position="6240"/>
    </location>
</feature>
<dbReference type="InterPro" id="IPR040848">
    <property type="entry name" value="AAA_lid_7"/>
</dbReference>
<sequence>MSNFEDKTALIWSTVLIREIQKRENNRKIKNSSQINKLNEQNEIKELKIEDNNGNNSQSEDFNYVNYIYKNCCTILNYFHHINIKKRKFEKLSKNLNISIFGQSSKCKKIKIEGEDTFPQLPNMMLSNNNQINILQSIIKKPSHNLKNKYKIDLLIVKTIILTLFEPFLLKVSLKYFNLLTVSIINQIFEEALILSSHDYYNMEIKTETVEEKETKSKDKVKQSHPSLHIYNFIKKYNIDIEIYFCMICMNSILFCKDLFYKNTIDYFFNNVLVKSEHAYNYFKNILLKYENNIKICKYKAEIYYTYLYKILLIYYYLSMNNILDKMHINLLPQVMKYNKNNDFFEALIYLIYLNYYRLEKNCLPMDMFGPNFNNTLTYNHFFIQSEKDNNDENNIFCDQTLLECKSQKYGHIIYDILTKHNGILADFEYIYIEKFRNNVSENSLVKFYEQIESVIYPSFCLKIRDPINMIKKNGNNFVITKRLINVIEELVINIYNKKPTILIGSEGSGKTSLIKYIYDQIFKNKYEKDYAKKENYEIQNVISIYLDDISDSKSILGLWESNENCFEFKYGILSKAMKNGDWVVFENINNISNSIVEKLQELTSKGYIYLSDKGEYIYPHKNFRLFSTITVNNYEYNQFEGEKDDTTNLNLKNEVLSNSNDYNKIFNDTTINFNMVKKMDEKKKQLMDDEKIRERILINHRPNNLNNLFNKWHSVFIGCYQKDEIKEILYKKLQNSIHENYKYILYNCYNVFMKLLNKYRILRKINLHDLIKIIKRVNKKKVFMYENEKTKMLLFQICKSILISHIPNANIRYIFLLKLIKLFGLSEDNVLTHLKNFSLENCINEFNITLKNKYKKISLDFNKIYNHSFLLTSVHKSIIYEIIEGVHNKESILLLGDTGVGKTALIDYISNVFGKKLHVFVFSEQSESSDLIGNYYPFNINVKTNEIFSDLKKLISKINSYLSEKEVNLFCLKLRILLTEKKYTTFLNTCYNFISTIIDIFQNDSQIFDMKIVKDCKDFQNNCKNINDFWNDNNDLNKKKKANYFLNYNFYNFFKKDGKIAYPENVHNGITNTHQDSKESEYKKVSTIDQVEIEEEPTKGGNELIFKFHDGVLIDCIQNGYWILLDEINLAQTEILQRLQGLLDSSNKYFDVIEKGNERIKIHKDFRLFACMNPPIIPNLKKGVKKKNKKMNSSDIENSNENNTVNDELKNGDKVKNEYDELVEALDSKDGISIDIYNRNTSSGKKDLPAIIRNKFTEIFVDEIVEYEDVEMIVKHILKDVTCDKILIKNITNCYLEIKKESLKNMNNNENKPISFSTRNLVRAIKFAIHIHKRKFKPVPLYLAVRNGFICNFLSSVNYNNHKILEKIFNKYLKLSQNKHSKNSDDKISSTSNGTMHIEKNGTIDYSILENYYQYTFFNTKNNKEEIANNGNLPNLKEVINGGIEINYNNKTDKKGINGISNNMNENIELEKYVCVEDSWILCGNEDINLKNILSNFIITKNVRENIKKLALCLSSIKTPILLEGNTSVGKTSLVKFFADITGHKFIRINNHMNTDINEYYGQFVNDKNSDSLIFEEGAFVKAVRNGYWVVLDELNLAPSEVLESLNRILDDNKELYIPELKCYVKAHKDFMLFATQNPANNQNYFGRKELSKAFRSRFIEFCINDFETEELEIILHRKCAISPSISKKMIQVFTELKDVKSNYNYFNGSLMTLRDLIKWGNRNPSNNSDACLHGYYIIAEKLRNDKDKETVKNILCTNFMKKNESFVLNYEQDSDVIAFKNAFAKKISQVRNLQKRQIQNGEESKINDNLEDQKLDRLSDDLKRYQYLKNMHFGKTTSRLLALLCKCFKYKESALLIGETGCGKTTSCELLSFVDRLKLNILNCNESTDVYDIIGSLKLVENKKEDFEKLKKICIELYNEIYTNYKDSFASNYLSGIIHEQITDIKKEDFLIFNLYLHKKYNLNEQIKNKLNKMEKFINNFKSVFTWHDGILVSSLKKGDIFLMDEISLIESSVIERLNSVFEYERTLILTEKGGSNVKTLKAHDTFFFIGTMNPCGDFGKKELSQTLKNRFTEIFVQTYTYDSDDFYYLILKQIKFTKKKNIKHNFAKCLCNLFQEISQSRLLSSYVTLSIRDAIKWITFMNLYINRRKKQEKNKNILSLNKLKQLCIESFYHSGCLILIDGNEDMKCKNEIKYLLTQHLEKLSLSIKSKTNEKMVTLINQFDKTDNFIFTKKYLKINNFEIKFKKKLLNNLENISNDNNFVFDTPNIKINLFKIIRAMQLNNSILLEGSPGVGKTCIINILAKLTKNKLIRINLSECTDIYDFIGSYFPIKDKKNVSKDEEIDSHLTNVKARKSRNQPCKIFEENEKKKSFQYYWKDGKLIECMKKGYWILIDEINLANQQTLEGLNSILDHRNEIYIPETNQMVKGHKNFRLFCCQNPYKEGAGRKGLPKSFLNRFSKIYFEELNEEDYVCIVENLYKNYISVDMIKKIIKIILIIKKINILLHESEGWIWNLRDILRICKFLKNENIKNKYNNSFNNFIEISDRLISSRLNCIEDKLIVRSIIINVYYDSVQFLTSIKEVGNKDALISLVNNKEKNNLYYIYENCFNYNTRNKNINLSASINASDLVIRPSLILLKDEQIYYSCLLATQLNVPILLNGKNNSGKSSFVHKLAYMFQKKLFEFALTNDIDTFDLFGCYEHNSRENAIISLEKKIYKLNRLILRHIFKRSNLRKFYMNYFNGNKNDKCVNFSQKIKSRRVKIYIMKTLNILSVNYIEALKSHRSVLQKVQTRYVNFIKCFTSCATYDSAYTEKKINRILQNILYSTNIINKNDINENVYVYNEGNFIKAIKKGHWVLLKHLHHSTPSLLDRLNSLFEENGYILLHEFGKKKKIKPHKNFQIFLTLSSEEHYKISKALRNRCLEIYFGNHNEYQINPLNISDPKLYGTMSEEIEETTKVRNFNKNNGDSILTNLDTDLNNTSFNNYLVSVVTNCYNSMSNKSSNSKELGSYKNESEMNKKVIKDSYLSIIKETNIFIYIIKLFFKYLEMESEKKYNIKTECDEGKKNKIIKDLIFFFFKDSQIKVNCKIIIDYINYCYNAFFNTHGVKYNKDIIYFCLIISLSTYVIEYICSKEMKEYLLNFSKDENISENYKFYKNYKNNLNILLNYKFDNNIYYIDKYIDYICSKILIKGENNNNIGKLNEWKYIFIDSFSNFYCQIFSKLTEKLQLYFYPFFSLINHSVIKAVYKFKTIIYSRLGSCVATSNNTLNDYVVSKINNSKFVYRSEESYLIYFYIYIFINYISNYNKGNKTSNLFFKNTSQYIYKNNVLKEAILIDSLFSLKLNKIFCHLVYCFIYNFSLCDLFYRYDHLLNIKNKIIVKKSLNDKFSYDTEMINYLEFVTKNIIYKKITYFYIMANSIYSLINNGKNAQNCMDIRKTINDNDTEQVISNQTIHKSKKENIFGDVFITNDISTNLSQFFKPLILAKRYLINRKNQRLSKVVYFCDEFLKYNFSYNYFIQNRKIQENSEEIPSLFYYFNKIIITLEKAIFKIIKGMDNSNKKGKLSHRKHNTYTEKIFSYYLFMYIYIFEAVKNLEEKDSIYNTIIIITSVVKIIFSTKKKFYKINIKLLEILKKAKLLSQTNLIANDNMSHSFIFQNNETTYNNYNITKSEINVNNIKKNNFLILDGDKNNIKNTYFSNKWINNIFEIVNNIYVSYYIYIRNKINYLSFFQNLQLENIEIYDNEKNLNKLFPFHPKKIINNNINYLANDIENFLIQTKSFSNALKILNNENNNSKIKSIENLIINNFIQGSSKIDENLFSILNTYNLNSSSFTNSLNKINITYDNLSNKLHTNQKGFNLNWNSNSHLLFYFQFIMFNINMKYLYNSFIYLMNFYMTMKFYNHCNYQKEFQMQRNETCRIIKNEECFTTEKKNANNVCFFDICKMNVNKINKCIKETIKEVYIYLENIDNTMYIYEEKIEILSFLKEKYNILVYAEKKRKRAKKSEKNKGKNYLVCQPSDEETEINIIYTIIEEIVFLIYSYLMNIYMVRDINYNYVKKFVTIENSFEKKTDHSLSGFNNNFGVTKRDNNKGNFIRFSKREKIFLSNLENENSGSKNNYNKDNNNNNCVSILDSPNVPSFISQLNEQIITYEEYTIFKNIYFDYNFEEISKGNNMYSNLSTSIFNRSVIFDSVINMYKEIKNNKNITLLHLNMSNFIFNNLKQNYYHYILKKDTPFYGNSFFDASRKNNNINHMIIKLTNLNLESQSTLRYYFILHTFSIFNNIFENNNIENQATNITNPMKIYYLLFFQIYQLIIFKRENMASPHMIIQLLELYKYIFDLKNKVEFIKKIEKYLTIFLFILFKIVIINMEKYLKKTYLSNDIKKCGLESSDNNECPFVCGYGFMPNNKIFQIAHKHIKIPNETPLDKIIPSYNSCENSEINKSKIDIEECELFEFLYKNNHQSLDINYIYNCVYKYVSENNNKINPKKLNDVVNLLFSNHEDLINLIKKYEDEEFLYALGSLYISHYFLNIICSQIRKEIKEIFKKVGLKNYIKKLTLSTKEQIYMNTQQNIYNEKINPSDELTYNDFFNIKKNIFLKKEINNISKNIPLLPKLLTNVNKKKKKKIYTMINTSMNKKCNYLIAQYIYINNSENVQNLYIKLKNDFNKFLKNILSYDNIQSLLNNLNNTDNIISYSIINSSMNFLYHIKKKYNLILKFTHSTTYALCAFIHSVHNINLFILQKREKYRQNKINTTAEDIYGNYTSISSPLTLYENDKFSEKNPKLIFSLNTKYNEKPAETKQLKDNLYEYTKFPINFNKIINLKREQYEKISELEYFEFVVKMLQKSKNIYKDFDFKILVDCLKKLCRKIIYSQMDEDNINNINDLFKIDQFKNFATKEKAEYILQEDYIDKKIEIELDNFFYSPDYFSNEQNNNNILLKDYQMDEEKKKDIIENESNGYNFDRNHDSLSESNSNDSIHNNKEENLDGNFSKNNQENLTSSNLDEEKKEVIDENIFNSIVYKIAKLFKKKKSNLNHDNKKKKKNEINMTQKNISNILDMLIKLGTTNFGDQNNYMFLLSKKSEEKEMLIFTLNMMNKLSKMTKYKENKFEEFKNKILDILLSEKKGNHIYVNRYINLLDENIVEYIYTVLNDLCLFLINIRKEFILIYNENNNLNILNIINLIDSILSIPINNIKKEVEKIIVKLESIINTFGLLKSDNFINFDEINIHRLNLIKQQKFIEQLLMYTIYFRLYKINEIKNIRKNLNRKIVKKKTLNLFSFLFYLCYDDNSQTSKEDNRRDESDIQGHGNIQDNMKLKIIKTFETLVIFLRESTIGEFTARLNLICLIAHLFGTSKNIKEKIMSTVFLNVYNYMSIYSPLIQKKIKMCKNYFDLNLKKSLQKMNLDLISVDAYKSSIIKLKKVIVYYTKLYFQQINITMDKFIQENRNSIFVSIDHNEKADSIIEENNDNDENENENSSNESELEIGSDLENQNPISVENNEEEITPIIDQPIEALYISNELNGMKKSFLNLAKKIKNKLNMNKFLNYVDNYYSFEELSKNFVDEIKNVLNVQSPNANMNQKKRWIYILKHFIKNKLNIPILYDLNNFNFFSDIFKEQIYFDNIKNGDETHISFLLEYSSSDEILRELKNCLMYIIENDNETGQNELDELVKNISDEINNYIKRKKVNSLCFLDKIKNILKNNEERNYKILYLIIYIKSINIHEDIRNDEVLTTYLLNSINYEYYNLRREINIFYHHFVFYYLIISDLLFEKKYEITYFGIDIKTFEEFILKCNEIKSSLLQILSIFSEQLKNNELFKNIIFSVYKIIYIIYNSNEFAIFKFIKNMDTISCLEPFKKNCISNFKIKVNENLWKFVEKNIKNLEDDITKIFYLDIGIYFKNKIYQHIYSFISFFKQVENPFTQHNDIINMKNDNIEKNKPLLDSSYFDNINNQIVVFINNIINNKSILYKNDEYPNFQESKNVNTIYSFSDIIEFYLNISNLSLLKSEKDYEKKINTFYYMSKNLFYFVKSLFLYFLDIYIGFSNITLYFLKLLKVLYIKGLCKQVKDNNEATENSEESKNNDIFHKIDFIEGVGLGEGKGVKNISSDVDNEDLDNIYNEDENNFSQDEQDFNEEAIESTYNFKKFCEKEISEDQDKSTDTKGDKKQLQNEQDNINMDKDMEKDESNYTDKIKDTKQDENKNQNNDENNSDQPNQNDREQNIDDVFEKNNGNNISQTKPNENMEKNKNSDNPIEQGKQDTDFDALNIDDQNEGQNEGQNEDQNEDQKAEPKKEHPGEKTEDKSKDKLDEKIDDQNNDMEFNGSDLGEVSENDNNELMQTSKGNNNFNMNYSDEKNDNPNDNYSEIHSDTNEDRHENFDDKNGFDDNNFESDNFDFEIESSDFSKSLSVKSFISDEDQNLDEYDNIDNTQKDNDTTQKDDKNLNKMKEREDVDKLTKNDLFEQSDISKMDEEYAESDFNISEQNENGDLEQNENNQNVKNEFMRDHEKEGEEERGSELNEIDEDVINEDEQCDNQNDKYDENNNANEQNLKEEEQKGDELVEGKTDEIGEGDDELGKGEEDQIGKNENDKVDNKDIKLEGENEVKIEEISKKNDENIEKQRNMDTTNYINYNEQTVENDKIRNSDENTLPNKQANSLNPNKIDNINDDKDKESGIDGLRGETNEMNENDELGEQKNTLEKNNENGFNGNENNTEKDDQSNSNTFSFSINKYNIYTENFMDISNFIEKINEKLHNLNETDFNKKEDERENAESYQKKGINNFDTSQKNITNSENIKPNSENKNENESGNQINENDATSIISDEQNDEFDQKNICEMNESNGEIKEIYANKNKQNKTQDEMKTEKKHQKTKINDQNNETGSNYDEDDNVSSIESEKMEKDNDRRNYERKDDLDFEQKSFSEDYNYDDELKENEEDLELNDKNKDNYKMYENKKGLEREYRLKNENENFEDKIKYGDILMQNDNINNTINDEKYEKIYEQLNNETEMISSQLCEQLKIILEPTVRNKYEGDYKSGKKLNIKKLVNYFASNFRNNKIWKRKTKLNKRDYNILIAIDNTKSMKINNIQKMTLNAIFLVAKAFEKLNVGKIGICSFGESEQITSNNIVCPMVNSLNKQNFLKILNHFNFNHDTQNSFDCAMLNALKICNYVFKNSYTQNNSKNTLNHLMLIISDGRFNKSSVRAEIFNSIKNNFIPILMIIDTQLSDNKAQSIFNLKQTFYKNNKLEIVPYLHDFPFPYFVVVNDINDIPSMTCDIIRQWFEVLNNK</sequence>
<feature type="compositionally biased region" description="Basic and acidic residues" evidence="9">
    <location>
        <begin position="6890"/>
        <end position="6917"/>
    </location>
</feature>
<feature type="compositionally biased region" description="Basic and acidic residues" evidence="9">
    <location>
        <begin position="6548"/>
        <end position="6566"/>
    </location>
</feature>
<reference evidence="13 14" key="1">
    <citation type="journal article" date="2014" name="BMC Biol.">
        <title>A comprehensive evaluation of rodent malaria parasite genomes and gene expression.</title>
        <authorList>
            <person name="Otto T.D."/>
            <person name="Bohme U."/>
            <person name="Jackson A.P."/>
            <person name="Hunt M."/>
            <person name="Franke-Fayard B."/>
            <person name="Hoeijmakers W.A."/>
            <person name="Religa A.A."/>
            <person name="Robertson L."/>
            <person name="Sanders M."/>
            <person name="Ogun S.A."/>
            <person name="Cunningham D."/>
            <person name="Erhart A."/>
            <person name="Billker O."/>
            <person name="Khan S.M."/>
            <person name="Stunnenberg H.G."/>
            <person name="Langhorne J."/>
            <person name="Holder A.A."/>
            <person name="Waters A.P."/>
            <person name="Newbold C.I."/>
            <person name="Pain A."/>
            <person name="Berriman M."/>
            <person name="Janse C.J."/>
        </authorList>
    </citation>
    <scope>NUCLEOTIDE SEQUENCE [LARGE SCALE GENOMIC DNA]</scope>
    <source>
        <strain evidence="12 13">17X</strain>
        <strain evidence="11 14">YM</strain>
    </source>
</reference>
<dbReference type="Gene3D" id="3.40.50.300">
    <property type="entry name" value="P-loop containing nucleotide triphosphate hydrolases"/>
    <property type="match status" value="7"/>
</dbReference>
<dbReference type="Pfam" id="PF07728">
    <property type="entry name" value="AAA_5"/>
    <property type="match status" value="5"/>
</dbReference>
<dbReference type="GO" id="GO:0005730">
    <property type="term" value="C:nucleolus"/>
    <property type="evidence" value="ECO:0007669"/>
    <property type="project" value="UniProtKB-SubCell"/>
</dbReference>
<feature type="compositionally biased region" description="Basic and acidic residues" evidence="9">
    <location>
        <begin position="6500"/>
        <end position="6516"/>
    </location>
</feature>
<feature type="compositionally biased region" description="Basic and acidic residues" evidence="9">
    <location>
        <begin position="6663"/>
        <end position="6681"/>
    </location>
</feature>
<comment type="subcellular location">
    <subcellularLocation>
        <location evidence="1">Nucleus</location>
        <location evidence="1">Nucleolus</location>
    </subcellularLocation>
    <subcellularLocation>
        <location evidence="2">Nucleus</location>
        <location evidence="2">Nucleoplasm</location>
    </subcellularLocation>
</comment>
<dbReference type="PROSITE" id="PS50234">
    <property type="entry name" value="VWFA"/>
    <property type="match status" value="1"/>
</dbReference>
<dbReference type="Pfam" id="PF17867">
    <property type="entry name" value="AAA_lid_7"/>
    <property type="match status" value="1"/>
</dbReference>
<evidence type="ECO:0000259" key="10">
    <source>
        <dbReference type="PROSITE" id="PS50234"/>
    </source>
</evidence>
<feature type="compositionally biased region" description="Basic and acidic residues" evidence="9">
    <location>
        <begin position="6573"/>
        <end position="6596"/>
    </location>
</feature>
<feature type="compositionally biased region" description="Basic and acidic residues" evidence="9">
    <location>
        <begin position="6284"/>
        <end position="6313"/>
    </location>
</feature>
<feature type="compositionally biased region" description="Polar residues" evidence="9">
    <location>
        <begin position="4990"/>
        <end position="5003"/>
    </location>
</feature>
<organism evidence="11 14">
    <name type="scientific">Plasmodium yoelii</name>
    <dbReference type="NCBI Taxonomy" id="5861"/>
    <lineage>
        <taxon>Eukaryota</taxon>
        <taxon>Sar</taxon>
        <taxon>Alveolata</taxon>
        <taxon>Apicomplexa</taxon>
        <taxon>Aconoidasida</taxon>
        <taxon>Haemosporida</taxon>
        <taxon>Plasmodiidae</taxon>
        <taxon>Plasmodium</taxon>
        <taxon>Plasmodium (Vinckeia)</taxon>
    </lineage>
</organism>
<keyword evidence="8" id="KW-0539">Nucleus</keyword>
<feature type="compositionally biased region" description="Basic and acidic residues" evidence="9">
    <location>
        <begin position="6758"/>
        <end position="6773"/>
    </location>
</feature>
<dbReference type="EMBL" id="LK934638">
    <property type="protein sequence ID" value="CDU84957.1"/>
    <property type="molecule type" value="Genomic_DNA"/>
</dbReference>
<feature type="region of interest" description="Disordered" evidence="9">
    <location>
        <begin position="5464"/>
        <end position="5492"/>
    </location>
</feature>
<dbReference type="OMA" id="SECTDIY"/>
<evidence type="ECO:0000256" key="5">
    <source>
        <dbReference type="ARBA" id="ARBA00022741"/>
    </source>
</evidence>
<dbReference type="InterPro" id="IPR027417">
    <property type="entry name" value="P-loop_NTPase"/>
</dbReference>
<name>A0A078KF81_PLAYE</name>
<dbReference type="InterPro" id="IPR041190">
    <property type="entry name" value="Midasin_AAA_lid_5"/>
</dbReference>
<feature type="compositionally biased region" description="Basic and acidic residues" evidence="9">
    <location>
        <begin position="6691"/>
        <end position="6701"/>
    </location>
</feature>
<dbReference type="SUPFAM" id="SSF53300">
    <property type="entry name" value="vWA-like"/>
    <property type="match status" value="1"/>
</dbReference>
<dbReference type="KEGG" id="pyo:PY17X_1011900"/>
<dbReference type="FunFam" id="3.40.50.300:FF:000142">
    <property type="entry name" value="Midasin"/>
    <property type="match status" value="2"/>
</dbReference>
<dbReference type="InterPro" id="IPR011704">
    <property type="entry name" value="ATPase_dyneun-rel_AAA"/>
</dbReference>
<evidence type="ECO:0000256" key="9">
    <source>
        <dbReference type="SAM" id="MobiDB-lite"/>
    </source>
</evidence>